<name>A0A0A9YGL1_LYGHE</name>
<accession>A0A0A9YGL1</accession>
<dbReference type="EMBL" id="GBHO01014984">
    <property type="protein sequence ID" value="JAG28620.1"/>
    <property type="molecule type" value="Transcribed_RNA"/>
</dbReference>
<dbReference type="AlphaFoldDB" id="A0A0A9YGL1"/>
<sequence length="359" mass="40456">MDIASFVQSTPPHSVLCEPLITQLGMYVLNISSSILFSFFFFSFCFILFYTYPTPYLTCTSTPPSSCIRRSYCAPFVPMYGVHHPTTHARAHHPTELQPVLHTAYKLAHDEVVLFFYSSKLQPNALTTVKRHDIGTRFTPRHLHPALMITETFLYTYTSVESVDPCVRLAHSEVVGVQLTHSRNGLHHSNHVLNIHCRNQLHELNIKIPARSVAQWLLQCYQDTITNRVRKILPPVLGAVVSDSSPVLHTVPSNSLPNSSCKYSSVLCVLRKIHRKFYHHLLHGDSNPCHGGEDVWFYLRSVSYNSVTAPLLSSPANSSHISPSCTEILHLSLRNSVAAAATHLEFRRPLSLHLSLQFV</sequence>
<protein>
    <submittedName>
        <fullName evidence="2">LIM domain-containing protein C4F6.12</fullName>
    </submittedName>
</protein>
<proteinExistence type="predicted"/>
<gene>
    <name evidence="2" type="ORF">CM83_14915</name>
</gene>
<reference evidence="2" key="2">
    <citation type="submission" date="2014-07" db="EMBL/GenBank/DDBJ databases">
        <authorList>
            <person name="Hull J."/>
        </authorList>
    </citation>
    <scope>NUCLEOTIDE SEQUENCE</scope>
</reference>
<feature type="transmembrane region" description="Helical" evidence="1">
    <location>
        <begin position="27"/>
        <end position="52"/>
    </location>
</feature>
<keyword evidence="1" id="KW-1133">Transmembrane helix</keyword>
<reference evidence="2" key="1">
    <citation type="journal article" date="2014" name="PLoS ONE">
        <title>Transcriptome-Based Identification of ABC Transporters in the Western Tarnished Plant Bug Lygus hesperus.</title>
        <authorList>
            <person name="Hull J.J."/>
            <person name="Chaney K."/>
            <person name="Geib S.M."/>
            <person name="Fabrick J.A."/>
            <person name="Brent C.S."/>
            <person name="Walsh D."/>
            <person name="Lavine L.C."/>
        </authorList>
    </citation>
    <scope>NUCLEOTIDE SEQUENCE</scope>
</reference>
<organism evidence="2">
    <name type="scientific">Lygus hesperus</name>
    <name type="common">Western plant bug</name>
    <dbReference type="NCBI Taxonomy" id="30085"/>
    <lineage>
        <taxon>Eukaryota</taxon>
        <taxon>Metazoa</taxon>
        <taxon>Ecdysozoa</taxon>
        <taxon>Arthropoda</taxon>
        <taxon>Hexapoda</taxon>
        <taxon>Insecta</taxon>
        <taxon>Pterygota</taxon>
        <taxon>Neoptera</taxon>
        <taxon>Paraneoptera</taxon>
        <taxon>Hemiptera</taxon>
        <taxon>Heteroptera</taxon>
        <taxon>Panheteroptera</taxon>
        <taxon>Cimicomorpha</taxon>
        <taxon>Miridae</taxon>
        <taxon>Mirini</taxon>
        <taxon>Lygus</taxon>
    </lineage>
</organism>
<evidence type="ECO:0000313" key="2">
    <source>
        <dbReference type="EMBL" id="JAG28620.1"/>
    </source>
</evidence>
<keyword evidence="1" id="KW-0812">Transmembrane</keyword>
<evidence type="ECO:0000256" key="1">
    <source>
        <dbReference type="SAM" id="Phobius"/>
    </source>
</evidence>
<keyword evidence="1" id="KW-0472">Membrane</keyword>